<protein>
    <submittedName>
        <fullName evidence="4">Pyruvate synthase subunit PorC</fullName>
    </submittedName>
</protein>
<organism evidence="4">
    <name type="scientific">Actinomyces succiniciruminis</name>
    <dbReference type="NCBI Taxonomy" id="1522002"/>
    <lineage>
        <taxon>Bacteria</taxon>
        <taxon>Bacillati</taxon>
        <taxon>Actinomycetota</taxon>
        <taxon>Actinomycetes</taxon>
        <taxon>Actinomycetales</taxon>
        <taxon>Actinomycetaceae</taxon>
        <taxon>Actinomyces</taxon>
    </lineage>
</organism>
<dbReference type="Gene3D" id="3.40.920.10">
    <property type="entry name" value="Pyruvate-ferredoxin oxidoreductase, PFOR, domain III"/>
    <property type="match status" value="1"/>
</dbReference>
<dbReference type="InterPro" id="IPR051626">
    <property type="entry name" value="Oxidoreductase_gamma_subunit"/>
</dbReference>
<sequence>MFQIRIHGRGGQGVVTASDLLAYAAFKEDRYAQAFPSFGSERTGAPVVSYCRIDTRPIRAHEPVLTPDAVIIQDPTLLGAIDVFAGLRPGGYALINSAKPFDSFDLDPATVAAVPPEHRLTVPATDLAMEHLGRPLPNAVLLGAFTAVTDVLGIEAVCAAIADRFPGKVGERNIAAARAAHKIVADKLAGNVSESQTGTNHDQEEDAGAA</sequence>
<dbReference type="PANTHER" id="PTHR43366">
    <property type="entry name" value="PYRUVATE SYNTHASE SUBUNIT PORC"/>
    <property type="match status" value="1"/>
</dbReference>
<accession>A0A1L7RL63</accession>
<gene>
    <name evidence="4" type="ORF">AAM4_0233</name>
</gene>
<dbReference type="InterPro" id="IPR019752">
    <property type="entry name" value="Pyrv/ketoisovalerate_OxRed_cat"/>
</dbReference>
<dbReference type="Pfam" id="PF01558">
    <property type="entry name" value="POR"/>
    <property type="match status" value="1"/>
</dbReference>
<feature type="domain" description="Pyruvate/ketoisovalerate oxidoreductase catalytic" evidence="3">
    <location>
        <begin position="10"/>
        <end position="181"/>
    </location>
</feature>
<dbReference type="NCBIfam" id="TIGR02175">
    <property type="entry name" value="PorC_KorC"/>
    <property type="match status" value="1"/>
</dbReference>
<keyword evidence="1" id="KW-0560">Oxidoreductase</keyword>
<keyword evidence="4" id="KW-0670">Pyruvate</keyword>
<dbReference type="SUPFAM" id="SSF53323">
    <property type="entry name" value="Pyruvate-ferredoxin oxidoreductase, PFOR, domain III"/>
    <property type="match status" value="1"/>
</dbReference>
<evidence type="ECO:0000256" key="2">
    <source>
        <dbReference type="SAM" id="MobiDB-lite"/>
    </source>
</evidence>
<proteinExistence type="predicted"/>
<dbReference type="GO" id="GO:0016625">
    <property type="term" value="F:oxidoreductase activity, acting on the aldehyde or oxo group of donors, iron-sulfur protein as acceptor"/>
    <property type="evidence" value="ECO:0007669"/>
    <property type="project" value="InterPro"/>
</dbReference>
<feature type="region of interest" description="Disordered" evidence="2">
    <location>
        <begin position="191"/>
        <end position="210"/>
    </location>
</feature>
<dbReference type="PANTHER" id="PTHR43366:SF1">
    <property type="entry name" value="PYRUVATE SYNTHASE SUBUNIT PORC"/>
    <property type="match status" value="1"/>
</dbReference>
<dbReference type="EMBL" id="LK995466">
    <property type="protein sequence ID" value="CED90128.1"/>
    <property type="molecule type" value="Genomic_DNA"/>
</dbReference>
<name>A0A1L7RL63_9ACTO</name>
<evidence type="ECO:0000256" key="1">
    <source>
        <dbReference type="ARBA" id="ARBA00023002"/>
    </source>
</evidence>
<evidence type="ECO:0000313" key="4">
    <source>
        <dbReference type="EMBL" id="CED90128.1"/>
    </source>
</evidence>
<dbReference type="InterPro" id="IPR002869">
    <property type="entry name" value="Pyrv_flavodox_OxRed_cen"/>
</dbReference>
<reference evidence="4" key="1">
    <citation type="submission" date="2014-07" db="EMBL/GenBank/DDBJ databases">
        <authorList>
            <person name="Zhang J.E."/>
            <person name="Yang H."/>
            <person name="Guo J."/>
            <person name="Deng Z."/>
            <person name="Luo H."/>
            <person name="Luo M."/>
            <person name="Zhao B."/>
        </authorList>
    </citation>
    <scope>NUCLEOTIDE SEQUENCE</scope>
    <source>
        <strain evidence="4">AM4</strain>
    </source>
</reference>
<dbReference type="AlphaFoldDB" id="A0A1L7RL63"/>
<dbReference type="InterPro" id="IPR011894">
    <property type="entry name" value="PorC_KorC"/>
</dbReference>
<evidence type="ECO:0000259" key="3">
    <source>
        <dbReference type="Pfam" id="PF01558"/>
    </source>
</evidence>
<dbReference type="RefSeq" id="WP_073332590.1">
    <property type="nucleotide sequence ID" value="NZ_LK995466.1"/>
</dbReference>